<dbReference type="Pfam" id="PF01323">
    <property type="entry name" value="DSBA"/>
    <property type="match status" value="1"/>
</dbReference>
<dbReference type="InterPro" id="IPR011767">
    <property type="entry name" value="GLR_AS"/>
</dbReference>
<evidence type="ECO:0000259" key="1">
    <source>
        <dbReference type="Pfam" id="PF01323"/>
    </source>
</evidence>
<dbReference type="InterPro" id="IPR036249">
    <property type="entry name" value="Thioredoxin-like_sf"/>
</dbReference>
<dbReference type="GO" id="GO:0016491">
    <property type="term" value="F:oxidoreductase activity"/>
    <property type="evidence" value="ECO:0007669"/>
    <property type="project" value="InterPro"/>
</dbReference>
<name>A0AAN0SE52_9VIBR</name>
<dbReference type="Proteomes" id="UP000030081">
    <property type="component" value="Chromosome 2"/>
</dbReference>
<dbReference type="InterPro" id="IPR001853">
    <property type="entry name" value="DSBA-like_thioredoxin_dom"/>
</dbReference>
<dbReference type="PANTHER" id="PTHR13887">
    <property type="entry name" value="GLUTATHIONE S-TRANSFERASE KAPPA"/>
    <property type="match status" value="1"/>
</dbReference>
<reference evidence="2 3" key="1">
    <citation type="submission" date="2014-10" db="EMBL/GenBank/DDBJ databases">
        <title>The Complete Genome Sequence for the Shellfish Pathogen Vibrio coralliilyticus RE98 Isolated from a Shellfish Hatchery.</title>
        <authorList>
            <person name="Richards G.P."/>
            <person name="Bono J.L."/>
            <person name="Watson M.A."/>
            <person name="Needleman D.S."/>
        </authorList>
    </citation>
    <scope>NUCLEOTIDE SEQUENCE [LARGE SCALE GENOMIC DNA]</scope>
    <source>
        <strain evidence="2 3">RE98</strain>
    </source>
</reference>
<keyword evidence="3" id="KW-1185">Reference proteome</keyword>
<dbReference type="EMBL" id="CP009618">
    <property type="protein sequence ID" value="AIW20772.1"/>
    <property type="molecule type" value="Genomic_DNA"/>
</dbReference>
<dbReference type="KEGG" id="vcy:IX92_17100"/>
<dbReference type="AlphaFoldDB" id="A0AAN0SE52"/>
<evidence type="ECO:0000313" key="3">
    <source>
        <dbReference type="Proteomes" id="UP000030081"/>
    </source>
</evidence>
<dbReference type="PANTHER" id="PTHR13887:SF33">
    <property type="entry name" value="ISOMERASE"/>
    <property type="match status" value="1"/>
</dbReference>
<organism evidence="2 3">
    <name type="scientific">Vibrio coralliilyticus</name>
    <dbReference type="NCBI Taxonomy" id="190893"/>
    <lineage>
        <taxon>Bacteria</taxon>
        <taxon>Pseudomonadati</taxon>
        <taxon>Pseudomonadota</taxon>
        <taxon>Gammaproteobacteria</taxon>
        <taxon>Vibrionales</taxon>
        <taxon>Vibrionaceae</taxon>
        <taxon>Vibrio</taxon>
    </lineage>
</organism>
<evidence type="ECO:0000313" key="2">
    <source>
        <dbReference type="EMBL" id="AIW20772.1"/>
    </source>
</evidence>
<dbReference type="RefSeq" id="WP_043009835.1">
    <property type="nucleotide sequence ID" value="NZ_CP009618.1"/>
</dbReference>
<dbReference type="Gene3D" id="3.40.30.10">
    <property type="entry name" value="Glutaredoxin"/>
    <property type="match status" value="1"/>
</dbReference>
<gene>
    <name evidence="2" type="ORF">IX92_17100</name>
</gene>
<proteinExistence type="predicted"/>
<feature type="domain" description="DSBA-like thioredoxin" evidence="1">
    <location>
        <begin position="4"/>
        <end position="192"/>
    </location>
</feature>
<sequence>MKKQIQIYTDYVCPYCLLADHVINKVIQGLDVEIKWRPFELRPAPVPTLRTEDRYLPEIWERSVYPMAAKLGVALKLPEISPQPRTDKAFQVFALAEKVGLGDEFSVAVMKAFFQQERDIGEPDVLADIASQIGMERDEVLEALSNGTYLEHHQTALKHAVEEARISSVPTIYVGSRKFSGVPDPTELRLAIEALDEIQA</sequence>
<dbReference type="SUPFAM" id="SSF52833">
    <property type="entry name" value="Thioredoxin-like"/>
    <property type="match status" value="1"/>
</dbReference>
<dbReference type="PROSITE" id="PS00195">
    <property type="entry name" value="GLUTAREDOXIN_1"/>
    <property type="match status" value="1"/>
</dbReference>
<protein>
    <submittedName>
        <fullName evidence="2">Thioredoxin</fullName>
    </submittedName>
</protein>
<accession>A0AAN0SE52</accession>